<evidence type="ECO:0000313" key="4">
    <source>
        <dbReference type="Proteomes" id="UP001383192"/>
    </source>
</evidence>
<evidence type="ECO:0000256" key="1">
    <source>
        <dbReference type="ARBA" id="ARBA00022737"/>
    </source>
</evidence>
<organism evidence="3 4">
    <name type="scientific">Paramarasmius palmivorus</name>
    <dbReference type="NCBI Taxonomy" id="297713"/>
    <lineage>
        <taxon>Eukaryota</taxon>
        <taxon>Fungi</taxon>
        <taxon>Dikarya</taxon>
        <taxon>Basidiomycota</taxon>
        <taxon>Agaricomycotina</taxon>
        <taxon>Agaricomycetes</taxon>
        <taxon>Agaricomycetidae</taxon>
        <taxon>Agaricales</taxon>
        <taxon>Marasmiineae</taxon>
        <taxon>Marasmiaceae</taxon>
        <taxon>Paramarasmius</taxon>
    </lineage>
</organism>
<keyword evidence="1" id="KW-0677">Repeat</keyword>
<keyword evidence="4" id="KW-1185">Reference proteome</keyword>
<dbReference type="Proteomes" id="UP001383192">
    <property type="component" value="Unassembled WGS sequence"/>
</dbReference>
<accession>A0AAW0B0T1</accession>
<dbReference type="InterPro" id="IPR056884">
    <property type="entry name" value="NPHP3-like_N"/>
</dbReference>
<feature type="domain" description="Nephrocystin 3-like N-terminal" evidence="2">
    <location>
        <begin position="19"/>
        <end position="186"/>
    </location>
</feature>
<dbReference type="AlphaFoldDB" id="A0AAW0B0T1"/>
<name>A0AAW0B0T1_9AGAR</name>
<evidence type="ECO:0000259" key="2">
    <source>
        <dbReference type="Pfam" id="PF24883"/>
    </source>
</evidence>
<dbReference type="SUPFAM" id="SSF52540">
    <property type="entry name" value="P-loop containing nucleoside triphosphate hydrolases"/>
    <property type="match status" value="1"/>
</dbReference>
<dbReference type="InterPro" id="IPR027417">
    <property type="entry name" value="P-loop_NTPase"/>
</dbReference>
<reference evidence="3 4" key="1">
    <citation type="submission" date="2024-01" db="EMBL/GenBank/DDBJ databases">
        <title>A draft genome for a cacao thread blight-causing isolate of Paramarasmius palmivorus.</title>
        <authorList>
            <person name="Baruah I.K."/>
            <person name="Bukari Y."/>
            <person name="Amoako-Attah I."/>
            <person name="Meinhardt L.W."/>
            <person name="Bailey B.A."/>
            <person name="Cohen S.P."/>
        </authorList>
    </citation>
    <scope>NUCLEOTIDE SEQUENCE [LARGE SCALE GENOMIC DNA]</scope>
    <source>
        <strain evidence="3 4">GH-12</strain>
    </source>
</reference>
<dbReference type="Pfam" id="PF24883">
    <property type="entry name" value="NPHP3_N"/>
    <property type="match status" value="1"/>
</dbReference>
<proteinExistence type="predicted"/>
<protein>
    <recommendedName>
        <fullName evidence="2">Nephrocystin 3-like N-terminal domain-containing protein</fullName>
    </recommendedName>
</protein>
<evidence type="ECO:0000313" key="3">
    <source>
        <dbReference type="EMBL" id="KAK7019157.1"/>
    </source>
</evidence>
<dbReference type="Gene3D" id="3.40.50.300">
    <property type="entry name" value="P-loop containing nucleotide triphosphate hydrolases"/>
    <property type="match status" value="1"/>
</dbReference>
<dbReference type="PANTHER" id="PTHR10039:SF17">
    <property type="entry name" value="FUNGAL STAND N-TERMINAL GOODBYE DOMAIN-CONTAINING PROTEIN-RELATED"/>
    <property type="match status" value="1"/>
</dbReference>
<dbReference type="EMBL" id="JAYKXP010000216">
    <property type="protein sequence ID" value="KAK7019157.1"/>
    <property type="molecule type" value="Genomic_DNA"/>
</dbReference>
<sequence>MRHPPPKCDPDTRLEILKKLRAWIRRKGGSNRCRIFWVYGTVGVGKSAIAQTLCEEFAGSNMLANFFFSRTDSTRNNVNQFVATIAYQLATYQGQLNHRWTKSAIMEVVRENPNILDGVSMESVFEQLVLRPCLAVRSWMRTKGVVVVDGLDECLDVKSQERLLLLLWKAVTANPSPPIDFLLFSRPDRQIVGYFNRICQTELERMGITNTFQTDRDIETFLNARFREITKKHSTAMKNVPEVWPGSSIVTQLVQKACGQFVYATTVAKYVDDPHALPTERLDEILNMKTESCPYTDLDLLYHQILRNCRDIRTVKRILQLVLYSESDIASNEPWLIAWVLELKEEMIPILLSALHSVLDVPDANTHERIQVYHASFSDYLRDAERSKEFFVPPPPDCLRLHATFLSELRDIRSRHCLPHSWPGKTSIEHVIERASGEVAYLQALARYLYLCGGKPEEELAAILQSEPDYPSMTARILLLYDHIARGYGDSQLTPDWNILAPLHEW</sequence>
<gene>
    <name evidence="3" type="ORF">VNI00_018189</name>
</gene>
<comment type="caution">
    <text evidence="3">The sequence shown here is derived from an EMBL/GenBank/DDBJ whole genome shotgun (WGS) entry which is preliminary data.</text>
</comment>
<dbReference type="PANTHER" id="PTHR10039">
    <property type="entry name" value="AMELOGENIN"/>
    <property type="match status" value="1"/>
</dbReference>